<proteinExistence type="inferred from homology"/>
<keyword evidence="10" id="KW-1185">Reference proteome</keyword>
<feature type="domain" description="Peptidase M16 C-terminal" evidence="8">
    <location>
        <begin position="714"/>
        <end position="852"/>
    </location>
</feature>
<evidence type="ECO:0000256" key="3">
    <source>
        <dbReference type="ARBA" id="ARBA00022801"/>
    </source>
</evidence>
<dbReference type="InterPro" id="IPR011765">
    <property type="entry name" value="Pept_M16_N"/>
</dbReference>
<feature type="chain" id="PRO_5011483342" evidence="6">
    <location>
        <begin position="23"/>
        <end position="960"/>
    </location>
</feature>
<feature type="domain" description="Peptidase M16 N-terminal" evidence="7">
    <location>
        <begin position="39"/>
        <end position="85"/>
    </location>
</feature>
<accession>A0A1G6H3G4</accession>
<evidence type="ECO:0000259" key="8">
    <source>
        <dbReference type="Pfam" id="PF05193"/>
    </source>
</evidence>
<name>A0A1G6H3G4_9BACT</name>
<evidence type="ECO:0000256" key="1">
    <source>
        <dbReference type="ARBA" id="ARBA00007261"/>
    </source>
</evidence>
<keyword evidence="3" id="KW-0378">Hydrolase</keyword>
<keyword evidence="4" id="KW-0862">Zinc</keyword>
<reference evidence="9 10" key="1">
    <citation type="submission" date="2016-09" db="EMBL/GenBank/DDBJ databases">
        <authorList>
            <person name="Capua I."/>
            <person name="De Benedictis P."/>
            <person name="Joannis T."/>
            <person name="Lombin L.H."/>
            <person name="Cattoli G."/>
        </authorList>
    </citation>
    <scope>NUCLEOTIDE SEQUENCE [LARGE SCALE GENOMIC DNA]</scope>
    <source>
        <strain evidence="9 10">A7P-90m</strain>
    </source>
</reference>
<dbReference type="Pfam" id="PF05193">
    <property type="entry name" value="Peptidase_M16_C"/>
    <property type="match status" value="2"/>
</dbReference>
<dbReference type="Proteomes" id="UP000199452">
    <property type="component" value="Unassembled WGS sequence"/>
</dbReference>
<dbReference type="RefSeq" id="WP_092435576.1">
    <property type="nucleotide sequence ID" value="NZ_FMYP01000006.1"/>
</dbReference>
<keyword evidence="6" id="KW-0732">Signal</keyword>
<dbReference type="Gene3D" id="3.30.830.10">
    <property type="entry name" value="Metalloenzyme, LuxS/M16 peptidase-like"/>
    <property type="match status" value="4"/>
</dbReference>
<dbReference type="AlphaFoldDB" id="A0A1G6H3G4"/>
<feature type="signal peptide" evidence="6">
    <location>
        <begin position="1"/>
        <end position="22"/>
    </location>
</feature>
<sequence>MKFLSRIMVLSLLIAGQQTAMAQSPLKVTTHKLSNGLTVFLNEDHTSSKVFGAVVVKAGGVNDPKDATGIAHYFEHMMFKGTDKIGTTNWEKEKVYLDSISSCYDQLGATTDEAKRYEIQRHINKLSLAASDYAIPNEVDKLLKKIGGKGINAYTSFEQTVYHNSFPANQLDKWLDIYAERFRNPVFRLFQSELETVYEEKNMSMDNPLGKFMETLMQKSFPGHPMGEQTILGKIEHLKNPSLNKMRKFYETYYVANNMALVLSGDFDTKEALAFIEQKFSGWPNRELPAKPTYAIAPFVGRELVSVKETPVKVGLLGFRTVSQNNPDQLALELCNDLLSNRASTGLLDKLRMDNKVMMAMAQNMSVSDVGIQQFIIVPKLVGQSLETAEGLVLAEVNKLKSGDFDEALIESAKTNHVKNFDQSLEEVDSRGNYIVNAFVTGKTWEEYLQENEDFGKLTKEDVMRVANKYFGDNYLALFSKMGFPKKEKLAKPPYDAVVPKNTEAKSDFAQMLDSKPETIATPRFIEFGKDVQLADLSSNNHFYYTENPINKVFNLTLKYGVGSYKYPVLNQAAQYMDLIGTETKDFQTYKNELQKLGASVSFSTTNGYLSVDIDGFDDKLPQTLALVNELLTKPKADPKQMEKFIEEAKMNFKMESKDPSTLAEALREYGMYGDNSSYLKRLSLKEIKKLTGDSLISAFKVAQRYEAEIHYSGTVPFEQIQETIKKNIALAVNPIKSESPVSLVLKPYAENTILLLNDKKAIQSKVYIIRDGKVNNDQERIMAAAFNNYFGGDMSSLVFQEIREFRSLAYTAYANYRNPFYKGEKSYLTGFVSTQSDKTIDAMNAMFTLLDTMPSRVERLPEIKASLVQSINTGNPSFRDKSTNVENWRKQGYSDDPRKVSLEVFKNLQFSDIENFYINNVKGRPSLITINGDGKRIDMKKLQRFGKIVEVKKNQIIRE</sequence>
<dbReference type="SUPFAM" id="SSF63411">
    <property type="entry name" value="LuxS/MPP-like metallohydrolase"/>
    <property type="match status" value="4"/>
</dbReference>
<feature type="domain" description="Peptidase M16 C-terminal" evidence="8">
    <location>
        <begin position="243"/>
        <end position="415"/>
    </location>
</feature>
<evidence type="ECO:0000256" key="5">
    <source>
        <dbReference type="ARBA" id="ARBA00023049"/>
    </source>
</evidence>
<dbReference type="InterPro" id="IPR050626">
    <property type="entry name" value="Peptidase_M16"/>
</dbReference>
<protein>
    <submittedName>
        <fullName evidence="9">Predicted Zn-dependent peptidase</fullName>
    </submittedName>
</protein>
<organism evidence="9 10">
    <name type="scientific">Williamwhitmania taraxaci</name>
    <dbReference type="NCBI Taxonomy" id="1640674"/>
    <lineage>
        <taxon>Bacteria</taxon>
        <taxon>Pseudomonadati</taxon>
        <taxon>Bacteroidota</taxon>
        <taxon>Bacteroidia</taxon>
        <taxon>Bacteroidales</taxon>
        <taxon>Williamwhitmaniaceae</taxon>
        <taxon>Williamwhitmania</taxon>
    </lineage>
</organism>
<evidence type="ECO:0000256" key="6">
    <source>
        <dbReference type="SAM" id="SignalP"/>
    </source>
</evidence>
<evidence type="ECO:0000313" key="10">
    <source>
        <dbReference type="Proteomes" id="UP000199452"/>
    </source>
</evidence>
<dbReference type="GO" id="GO:0006508">
    <property type="term" value="P:proteolysis"/>
    <property type="evidence" value="ECO:0007669"/>
    <property type="project" value="UniProtKB-KW"/>
</dbReference>
<feature type="domain" description="Peptidase M16 N-terminal" evidence="7">
    <location>
        <begin position="132"/>
        <end position="227"/>
    </location>
</feature>
<keyword evidence="5" id="KW-0482">Metalloprotease</keyword>
<comment type="similarity">
    <text evidence="1">Belongs to the peptidase M16 family.</text>
</comment>
<dbReference type="EMBL" id="FMYP01000006">
    <property type="protein sequence ID" value="SDB88850.1"/>
    <property type="molecule type" value="Genomic_DNA"/>
</dbReference>
<dbReference type="PANTHER" id="PTHR43690:SF17">
    <property type="entry name" value="PROTEIN YHJJ"/>
    <property type="match status" value="1"/>
</dbReference>
<dbReference type="STRING" id="1640674.SAMN05216323_100671"/>
<dbReference type="PANTHER" id="PTHR43690">
    <property type="entry name" value="NARDILYSIN"/>
    <property type="match status" value="1"/>
</dbReference>
<evidence type="ECO:0000256" key="2">
    <source>
        <dbReference type="ARBA" id="ARBA00022670"/>
    </source>
</evidence>
<dbReference type="GO" id="GO:0046872">
    <property type="term" value="F:metal ion binding"/>
    <property type="evidence" value="ECO:0007669"/>
    <property type="project" value="InterPro"/>
</dbReference>
<evidence type="ECO:0000313" key="9">
    <source>
        <dbReference type="EMBL" id="SDB88850.1"/>
    </source>
</evidence>
<keyword evidence="2" id="KW-0645">Protease</keyword>
<gene>
    <name evidence="9" type="ORF">SAMN05216323_100671</name>
</gene>
<evidence type="ECO:0000256" key="4">
    <source>
        <dbReference type="ARBA" id="ARBA00022833"/>
    </source>
</evidence>
<evidence type="ECO:0000259" key="7">
    <source>
        <dbReference type="Pfam" id="PF00675"/>
    </source>
</evidence>
<dbReference type="GO" id="GO:0008237">
    <property type="term" value="F:metallopeptidase activity"/>
    <property type="evidence" value="ECO:0007669"/>
    <property type="project" value="UniProtKB-KW"/>
</dbReference>
<dbReference type="Pfam" id="PF00675">
    <property type="entry name" value="Peptidase_M16"/>
    <property type="match status" value="2"/>
</dbReference>
<dbReference type="InterPro" id="IPR011249">
    <property type="entry name" value="Metalloenz_LuxS/M16"/>
</dbReference>
<dbReference type="OrthoDB" id="9811314at2"/>
<dbReference type="InterPro" id="IPR007863">
    <property type="entry name" value="Peptidase_M16_C"/>
</dbReference>